<evidence type="ECO:0000256" key="10">
    <source>
        <dbReference type="ARBA" id="ARBA00038983"/>
    </source>
</evidence>
<keyword evidence="17" id="KW-1185">Reference proteome</keyword>
<reference evidence="16 17" key="1">
    <citation type="submission" date="2018-06" db="EMBL/GenBank/DDBJ databases">
        <authorList>
            <consortium name="Pathogen Informatics"/>
            <person name="Doyle S."/>
        </authorList>
    </citation>
    <scope>NUCLEOTIDE SEQUENCE [LARGE SCALE GENOMIC DNA]</scope>
    <source>
        <strain evidence="16 17">NCTC13337</strain>
    </source>
</reference>
<proteinExistence type="inferred from homology"/>
<evidence type="ECO:0000313" key="17">
    <source>
        <dbReference type="Proteomes" id="UP000254601"/>
    </source>
</evidence>
<feature type="active site" description="Proton donor" evidence="13">
    <location>
        <position position="158"/>
    </location>
</feature>
<dbReference type="GO" id="GO:0051287">
    <property type="term" value="F:NAD binding"/>
    <property type="evidence" value="ECO:0007669"/>
    <property type="project" value="UniProtKB-UniRule"/>
</dbReference>
<comment type="catalytic activity">
    <reaction evidence="12 13">
        <text>(S)-2,3,4,5-tetrahydrodipicolinate + NAD(+) + H2O = (2S,4S)-4-hydroxy-2,3,4,5-tetrahydrodipicolinate + NADH + H(+)</text>
        <dbReference type="Rhea" id="RHEA:35323"/>
        <dbReference type="ChEBI" id="CHEBI:15377"/>
        <dbReference type="ChEBI" id="CHEBI:15378"/>
        <dbReference type="ChEBI" id="CHEBI:16845"/>
        <dbReference type="ChEBI" id="CHEBI:57540"/>
        <dbReference type="ChEBI" id="CHEBI:57945"/>
        <dbReference type="ChEBI" id="CHEBI:67139"/>
        <dbReference type="EC" id="1.17.1.8"/>
    </reaction>
</comment>
<evidence type="ECO:0000256" key="13">
    <source>
        <dbReference type="HAMAP-Rule" id="MF_00102"/>
    </source>
</evidence>
<dbReference type="Gene3D" id="3.30.360.10">
    <property type="entry name" value="Dihydrodipicolinate Reductase, domain 2"/>
    <property type="match status" value="1"/>
</dbReference>
<evidence type="ECO:0000256" key="2">
    <source>
        <dbReference type="ARBA" id="ARBA00022490"/>
    </source>
</evidence>
<dbReference type="InterPro" id="IPR022664">
    <property type="entry name" value="DapB_N_CS"/>
</dbReference>
<comment type="subcellular location">
    <subcellularLocation>
        <location evidence="13">Cytoplasm</location>
    </subcellularLocation>
</comment>
<feature type="binding site" evidence="13">
    <location>
        <position position="155"/>
    </location>
    <ligand>
        <name>(S)-2,3,4,5-tetrahydrodipicolinate</name>
        <dbReference type="ChEBI" id="CHEBI:16845"/>
    </ligand>
</feature>
<keyword evidence="3 13" id="KW-0028">Amino-acid biosynthesis</keyword>
<evidence type="ECO:0000256" key="9">
    <source>
        <dbReference type="ARBA" id="ARBA00037922"/>
    </source>
</evidence>
<dbReference type="GO" id="GO:0009089">
    <property type="term" value="P:lysine biosynthetic process via diaminopimelate"/>
    <property type="evidence" value="ECO:0007669"/>
    <property type="project" value="UniProtKB-UniRule"/>
</dbReference>
<name>A0A380MS50_9GAMM</name>
<feature type="binding site" evidence="13">
    <location>
        <begin position="164"/>
        <end position="165"/>
    </location>
    <ligand>
        <name>(S)-2,3,4,5-tetrahydrodipicolinate</name>
        <dbReference type="ChEBI" id="CHEBI:16845"/>
    </ligand>
</feature>
<feature type="active site" description="Proton donor/acceptor" evidence="13">
    <location>
        <position position="154"/>
    </location>
</feature>
<dbReference type="SUPFAM" id="SSF55347">
    <property type="entry name" value="Glyceraldehyde-3-phosphate dehydrogenase-like, C-terminal domain"/>
    <property type="match status" value="1"/>
</dbReference>
<organism evidence="16 17">
    <name type="scientific">Suttonella ornithocola</name>
    <dbReference type="NCBI Taxonomy" id="279832"/>
    <lineage>
        <taxon>Bacteria</taxon>
        <taxon>Pseudomonadati</taxon>
        <taxon>Pseudomonadota</taxon>
        <taxon>Gammaproteobacteria</taxon>
        <taxon>Cardiobacteriales</taxon>
        <taxon>Cardiobacteriaceae</taxon>
        <taxon>Suttonella</taxon>
    </lineage>
</organism>
<dbReference type="Pfam" id="PF05173">
    <property type="entry name" value="DapB_C"/>
    <property type="match status" value="1"/>
</dbReference>
<evidence type="ECO:0000256" key="8">
    <source>
        <dbReference type="ARBA" id="ARBA00023154"/>
    </source>
</evidence>
<dbReference type="GO" id="GO:0016726">
    <property type="term" value="F:oxidoreductase activity, acting on CH or CH2 groups, NAD or NADP as acceptor"/>
    <property type="evidence" value="ECO:0007669"/>
    <property type="project" value="UniProtKB-UniRule"/>
</dbReference>
<dbReference type="PROSITE" id="PS01298">
    <property type="entry name" value="DAPB"/>
    <property type="match status" value="1"/>
</dbReference>
<feature type="domain" description="Dihydrodipicolinate reductase C-terminal" evidence="15">
    <location>
        <begin position="126"/>
        <end position="260"/>
    </location>
</feature>
<dbReference type="HAMAP" id="MF_00102">
    <property type="entry name" value="DapB"/>
    <property type="match status" value="1"/>
</dbReference>
<keyword evidence="2 13" id="KW-0963">Cytoplasm</keyword>
<dbReference type="GO" id="GO:0005737">
    <property type="term" value="C:cytoplasm"/>
    <property type="evidence" value="ECO:0007669"/>
    <property type="project" value="UniProtKB-SubCell"/>
</dbReference>
<keyword evidence="8 13" id="KW-0457">Lysine biosynthesis</keyword>
<sequence length="262" mass="29172">MKIAIHGVNGKMGQEIAKAALADEDVELTAVSVRSSHEWYNKPLDKISDIPSSLKPTANLEILCQKSEVIIDFTRPDATLALLPLCQRYDRPLMIGTTGFNNDTRQWIEKAAKHIPIVLAANTSLGVNVLIEVTRRVAEVLPAKDWDVEIFESHHRRKIDSPSGTALRLGEAVAQGRKIDFAQHKSYPHDTARKEGEIGFSVLRGGDICGEHTVYFINDHERLELTHRAQDRTIFARGALVAAKWLKGREPGLYSMSDVLGF</sequence>
<dbReference type="UniPathway" id="UPA00034">
    <property type="reaction ID" value="UER00018"/>
</dbReference>
<dbReference type="InterPro" id="IPR022663">
    <property type="entry name" value="DapB_C"/>
</dbReference>
<dbReference type="PANTHER" id="PTHR20836">
    <property type="entry name" value="DIHYDRODIPICOLINATE REDUCTASE"/>
    <property type="match status" value="1"/>
</dbReference>
<evidence type="ECO:0000259" key="15">
    <source>
        <dbReference type="Pfam" id="PF05173"/>
    </source>
</evidence>
<dbReference type="InterPro" id="IPR036291">
    <property type="entry name" value="NAD(P)-bd_dom_sf"/>
</dbReference>
<dbReference type="GO" id="GO:0019877">
    <property type="term" value="P:diaminopimelate biosynthetic process"/>
    <property type="evidence" value="ECO:0007669"/>
    <property type="project" value="UniProtKB-UniRule"/>
</dbReference>
<dbReference type="SUPFAM" id="SSF51735">
    <property type="entry name" value="NAD(P)-binding Rossmann-fold domains"/>
    <property type="match status" value="1"/>
</dbReference>
<dbReference type="AlphaFoldDB" id="A0A380MS50"/>
<comment type="pathway">
    <text evidence="9 13">Amino-acid biosynthesis; L-lysine biosynthesis via DAP pathway; (S)-tetrahydrodipicolinate from L-aspartate: step 4/4.</text>
</comment>
<keyword evidence="6 13" id="KW-0560">Oxidoreductase</keyword>
<dbReference type="NCBIfam" id="TIGR00036">
    <property type="entry name" value="dapB"/>
    <property type="match status" value="1"/>
</dbReference>
<keyword evidence="4 13" id="KW-0521">NADP</keyword>
<comment type="function">
    <text evidence="13">Catalyzes the conversion of 4-hydroxy-tetrahydrodipicolinate (HTPA) to tetrahydrodipicolinate.</text>
</comment>
<feature type="binding site" evidence="13">
    <location>
        <begin position="7"/>
        <end position="12"/>
    </location>
    <ligand>
        <name>NAD(+)</name>
        <dbReference type="ChEBI" id="CHEBI:57540"/>
    </ligand>
</feature>
<dbReference type="Proteomes" id="UP000254601">
    <property type="component" value="Unassembled WGS sequence"/>
</dbReference>
<evidence type="ECO:0000256" key="1">
    <source>
        <dbReference type="ARBA" id="ARBA00006642"/>
    </source>
</evidence>
<evidence type="ECO:0000256" key="5">
    <source>
        <dbReference type="ARBA" id="ARBA00022915"/>
    </source>
</evidence>
<dbReference type="Pfam" id="PF01113">
    <property type="entry name" value="DapB_N"/>
    <property type="match status" value="1"/>
</dbReference>
<dbReference type="CDD" id="cd02274">
    <property type="entry name" value="DHDPR_N"/>
    <property type="match status" value="1"/>
</dbReference>
<protein>
    <recommendedName>
        <fullName evidence="10 13">4-hydroxy-tetrahydrodipicolinate reductase</fullName>
        <shortName evidence="13">HTPA reductase</shortName>
        <ecNumber evidence="10 13">1.17.1.8</ecNumber>
    </recommendedName>
</protein>
<evidence type="ECO:0000313" key="16">
    <source>
        <dbReference type="EMBL" id="SUO95385.1"/>
    </source>
</evidence>
<dbReference type="OrthoDB" id="9790352at2"/>
<comment type="similarity">
    <text evidence="1 13">Belongs to the DapB family.</text>
</comment>
<dbReference type="EMBL" id="UHIC01000001">
    <property type="protein sequence ID" value="SUO95385.1"/>
    <property type="molecule type" value="Genomic_DNA"/>
</dbReference>
<evidence type="ECO:0000259" key="14">
    <source>
        <dbReference type="Pfam" id="PF01113"/>
    </source>
</evidence>
<evidence type="ECO:0000256" key="4">
    <source>
        <dbReference type="ARBA" id="ARBA00022857"/>
    </source>
</evidence>
<feature type="binding site" evidence="13">
    <location>
        <begin position="120"/>
        <end position="123"/>
    </location>
    <ligand>
        <name>NAD(+)</name>
        <dbReference type="ChEBI" id="CHEBI:57540"/>
    </ligand>
</feature>
<dbReference type="InterPro" id="IPR000846">
    <property type="entry name" value="DapB_N"/>
</dbReference>
<comment type="subunit">
    <text evidence="13">Homotetramer.</text>
</comment>
<dbReference type="Gene3D" id="3.40.50.720">
    <property type="entry name" value="NAD(P)-binding Rossmann-like Domain"/>
    <property type="match status" value="1"/>
</dbReference>
<keyword evidence="5 13" id="KW-0220">Diaminopimelate biosynthesis</keyword>
<dbReference type="EC" id="1.17.1.8" evidence="10 13"/>
<evidence type="ECO:0000256" key="6">
    <source>
        <dbReference type="ARBA" id="ARBA00023002"/>
    </source>
</evidence>
<comment type="catalytic activity">
    <reaction evidence="11 13">
        <text>(S)-2,3,4,5-tetrahydrodipicolinate + NADP(+) + H2O = (2S,4S)-4-hydroxy-2,3,4,5-tetrahydrodipicolinate + NADPH + H(+)</text>
        <dbReference type="Rhea" id="RHEA:35331"/>
        <dbReference type="ChEBI" id="CHEBI:15377"/>
        <dbReference type="ChEBI" id="CHEBI:15378"/>
        <dbReference type="ChEBI" id="CHEBI:16845"/>
        <dbReference type="ChEBI" id="CHEBI:57783"/>
        <dbReference type="ChEBI" id="CHEBI:58349"/>
        <dbReference type="ChEBI" id="CHEBI:67139"/>
        <dbReference type="EC" id="1.17.1.8"/>
    </reaction>
</comment>
<gene>
    <name evidence="13 16" type="primary">dapB</name>
    <name evidence="16" type="ORF">NCTC13337_01283</name>
</gene>
<dbReference type="PIRSF" id="PIRSF000161">
    <property type="entry name" value="DHPR"/>
    <property type="match status" value="1"/>
</dbReference>
<evidence type="ECO:0000256" key="12">
    <source>
        <dbReference type="ARBA" id="ARBA00049396"/>
    </source>
</evidence>
<evidence type="ECO:0000256" key="11">
    <source>
        <dbReference type="ARBA" id="ARBA00049080"/>
    </source>
</evidence>
<feature type="binding site" evidence="13">
    <location>
        <position position="46"/>
    </location>
    <ligand>
        <name>NADP(+)</name>
        <dbReference type="ChEBI" id="CHEBI:58349"/>
    </ligand>
</feature>
<feature type="binding site" evidence="13">
    <location>
        <position position="45"/>
    </location>
    <ligand>
        <name>NAD(+)</name>
        <dbReference type="ChEBI" id="CHEBI:57540"/>
    </ligand>
</feature>
<evidence type="ECO:0000256" key="3">
    <source>
        <dbReference type="ARBA" id="ARBA00022605"/>
    </source>
</evidence>
<dbReference type="GO" id="GO:0050661">
    <property type="term" value="F:NADP binding"/>
    <property type="evidence" value="ECO:0007669"/>
    <property type="project" value="UniProtKB-UniRule"/>
</dbReference>
<dbReference type="InterPro" id="IPR023940">
    <property type="entry name" value="DHDPR_bac"/>
</dbReference>
<dbReference type="PANTHER" id="PTHR20836:SF0">
    <property type="entry name" value="4-HYDROXY-TETRAHYDRODIPICOLINATE REDUCTASE 1, CHLOROPLASTIC-RELATED"/>
    <property type="match status" value="1"/>
</dbReference>
<evidence type="ECO:0000256" key="7">
    <source>
        <dbReference type="ARBA" id="ARBA00023027"/>
    </source>
</evidence>
<keyword evidence="7 13" id="KW-0520">NAD</keyword>
<comment type="caution">
    <text evidence="13">Was originally thought to be a dihydrodipicolinate reductase (DHDPR), catalyzing the conversion of dihydrodipicolinate to tetrahydrodipicolinate. However, it was shown in E.coli that the substrate of the enzymatic reaction is not dihydrodipicolinate (DHDP) but in fact (2S,4S)-4-hydroxy-2,3,4,5-tetrahydrodipicolinic acid (HTPA), the product released by the DapA-catalyzed reaction.</text>
</comment>
<feature type="binding site" evidence="13">
    <location>
        <begin position="96"/>
        <end position="98"/>
    </location>
    <ligand>
        <name>NAD(+)</name>
        <dbReference type="ChEBI" id="CHEBI:57540"/>
    </ligand>
</feature>
<dbReference type="GO" id="GO:0008839">
    <property type="term" value="F:4-hydroxy-tetrahydrodipicolinate reductase"/>
    <property type="evidence" value="ECO:0007669"/>
    <property type="project" value="UniProtKB-UniRule"/>
</dbReference>
<dbReference type="RefSeq" id="WP_072575527.1">
    <property type="nucleotide sequence ID" value="NZ_LWHB01000012.1"/>
</dbReference>
<accession>A0A380MS50</accession>
<feature type="domain" description="Dihydrodipicolinate reductase N-terminal" evidence="14">
    <location>
        <begin position="1"/>
        <end position="122"/>
    </location>
</feature>